<evidence type="ECO:0000256" key="7">
    <source>
        <dbReference type="ARBA" id="ARBA00023136"/>
    </source>
</evidence>
<dbReference type="CDD" id="cd06261">
    <property type="entry name" value="TM_PBP2"/>
    <property type="match status" value="1"/>
</dbReference>
<keyword evidence="3" id="KW-1003">Cell membrane</keyword>
<gene>
    <name evidence="10" type="ORF">FRC53_09245</name>
</gene>
<dbReference type="InterPro" id="IPR043429">
    <property type="entry name" value="ArtM/GltK/GlnP/TcyL/YhdX-like"/>
</dbReference>
<dbReference type="InterPro" id="IPR000515">
    <property type="entry name" value="MetI-like"/>
</dbReference>
<keyword evidence="7 8" id="KW-0472">Membrane</keyword>
<dbReference type="Proteomes" id="UP000473648">
    <property type="component" value="Unassembled WGS sequence"/>
</dbReference>
<evidence type="ECO:0000313" key="11">
    <source>
        <dbReference type="Proteomes" id="UP000473648"/>
    </source>
</evidence>
<accession>A0A6L5GTU6</accession>
<comment type="subcellular location">
    <subcellularLocation>
        <location evidence="1 8">Cell membrane</location>
        <topology evidence="1 8">Multi-pass membrane protein</topology>
    </subcellularLocation>
</comment>
<dbReference type="EMBL" id="VOGB01000005">
    <property type="protein sequence ID" value="MQM73578.1"/>
    <property type="molecule type" value="Genomic_DNA"/>
</dbReference>
<feature type="transmembrane region" description="Helical" evidence="8">
    <location>
        <begin position="60"/>
        <end position="81"/>
    </location>
</feature>
<dbReference type="Pfam" id="PF00528">
    <property type="entry name" value="BPD_transp_1"/>
    <property type="match status" value="1"/>
</dbReference>
<feature type="domain" description="ABC transmembrane type-1" evidence="9">
    <location>
        <begin position="22"/>
        <end position="211"/>
    </location>
</feature>
<dbReference type="SUPFAM" id="SSF161098">
    <property type="entry name" value="MetI-like"/>
    <property type="match status" value="1"/>
</dbReference>
<dbReference type="PANTHER" id="PTHR30614:SF46">
    <property type="entry name" value="ABC TRANSPORTER MEMBRANE SPANNING PERMEASE-GLUTAMINE TRANSPORT"/>
    <property type="match status" value="1"/>
</dbReference>
<evidence type="ECO:0000256" key="3">
    <source>
        <dbReference type="ARBA" id="ARBA00022475"/>
    </source>
</evidence>
<feature type="transmembrane region" description="Helical" evidence="8">
    <location>
        <begin position="29"/>
        <end position="48"/>
    </location>
</feature>
<keyword evidence="4 8" id="KW-0812">Transmembrane</keyword>
<evidence type="ECO:0000256" key="4">
    <source>
        <dbReference type="ARBA" id="ARBA00022692"/>
    </source>
</evidence>
<dbReference type="InterPro" id="IPR035906">
    <property type="entry name" value="MetI-like_sf"/>
</dbReference>
<comment type="similarity">
    <text evidence="8">Belongs to the binding-protein-dependent transport system permease family.</text>
</comment>
<reference evidence="10" key="1">
    <citation type="journal article" date="2020" name="Appl. Environ. Microbiol.">
        <title>Medium-Chain Fatty Acid Synthesis by 'Candidatus Weimeria bifida' gen. nov., sp. nov., and 'Candidatus Pseudoramibacter fermentans' sp. nov.</title>
        <authorList>
            <person name="Scarborough M.J."/>
            <person name="Myers K.S."/>
            <person name="Donohue T.J."/>
            <person name="Noguera D.R."/>
        </authorList>
    </citation>
    <scope>NUCLEOTIDE SEQUENCE</scope>
    <source>
        <strain evidence="10">EUB1.1</strain>
    </source>
</reference>
<name>A0A6L5GTU6_9FIRM</name>
<keyword evidence="11" id="KW-1185">Reference proteome</keyword>
<sequence>MEVIVSFFELISQSWPRLLQGLGVTLESTLISLALAAILGIIFGMLSVSRAVGARAVARVYVDIIRGTPIIVQAFFIYFGITSALNFRMEPMTAGIITLTLNAGAYLAEIFRGGIEAVDKGQMEAARSLGLSYGVSMRSVILPQAVRTMVPAIVNQCIITLKDSSILSVIGMAELTQIGSLIIADNLESFKVWIIVGVMYFIIIMILSTISKRIEKRLKADA</sequence>
<evidence type="ECO:0000256" key="5">
    <source>
        <dbReference type="ARBA" id="ARBA00022970"/>
    </source>
</evidence>
<feature type="transmembrane region" description="Helical" evidence="8">
    <location>
        <begin position="190"/>
        <end position="210"/>
    </location>
</feature>
<evidence type="ECO:0000256" key="8">
    <source>
        <dbReference type="RuleBase" id="RU363032"/>
    </source>
</evidence>
<dbReference type="FunFam" id="1.10.3720.10:FF:000033">
    <property type="entry name" value="Polar amino acid ABC transporter permease"/>
    <property type="match status" value="1"/>
</dbReference>
<dbReference type="NCBIfam" id="TIGR01726">
    <property type="entry name" value="HEQRo_perm_3TM"/>
    <property type="match status" value="1"/>
</dbReference>
<evidence type="ECO:0000256" key="6">
    <source>
        <dbReference type="ARBA" id="ARBA00022989"/>
    </source>
</evidence>
<evidence type="ECO:0000313" key="10">
    <source>
        <dbReference type="EMBL" id="MQM73578.1"/>
    </source>
</evidence>
<evidence type="ECO:0000256" key="2">
    <source>
        <dbReference type="ARBA" id="ARBA00022448"/>
    </source>
</evidence>
<keyword evidence="6 8" id="KW-1133">Transmembrane helix</keyword>
<keyword evidence="2 8" id="KW-0813">Transport</keyword>
<keyword evidence="5" id="KW-0029">Amino-acid transport</keyword>
<dbReference type="AlphaFoldDB" id="A0A6L5GTU6"/>
<dbReference type="PANTHER" id="PTHR30614">
    <property type="entry name" value="MEMBRANE COMPONENT OF AMINO ACID ABC TRANSPORTER"/>
    <property type="match status" value="1"/>
</dbReference>
<dbReference type="GO" id="GO:0006865">
    <property type="term" value="P:amino acid transport"/>
    <property type="evidence" value="ECO:0007669"/>
    <property type="project" value="UniProtKB-KW"/>
</dbReference>
<protein>
    <submittedName>
        <fullName evidence="10">Amino acid ABC transporter permease</fullName>
    </submittedName>
</protein>
<dbReference type="GO" id="GO:0043190">
    <property type="term" value="C:ATP-binding cassette (ABC) transporter complex"/>
    <property type="evidence" value="ECO:0007669"/>
    <property type="project" value="InterPro"/>
</dbReference>
<proteinExistence type="inferred from homology"/>
<dbReference type="GO" id="GO:0022857">
    <property type="term" value="F:transmembrane transporter activity"/>
    <property type="evidence" value="ECO:0007669"/>
    <property type="project" value="InterPro"/>
</dbReference>
<dbReference type="PROSITE" id="PS50928">
    <property type="entry name" value="ABC_TM1"/>
    <property type="match status" value="1"/>
</dbReference>
<dbReference type="Gene3D" id="1.10.3720.10">
    <property type="entry name" value="MetI-like"/>
    <property type="match status" value="1"/>
</dbReference>
<evidence type="ECO:0000256" key="1">
    <source>
        <dbReference type="ARBA" id="ARBA00004651"/>
    </source>
</evidence>
<dbReference type="InterPro" id="IPR010065">
    <property type="entry name" value="AA_ABC_transptr_permease_3TM"/>
</dbReference>
<evidence type="ECO:0000259" key="9">
    <source>
        <dbReference type="PROSITE" id="PS50928"/>
    </source>
</evidence>
<comment type="caution">
    <text evidence="10">The sequence shown here is derived from an EMBL/GenBank/DDBJ whole genome shotgun (WGS) entry which is preliminary data.</text>
</comment>
<organism evidence="10 11">
    <name type="scientific">Candidatus Pseudoramibacter fermentans</name>
    <dbReference type="NCBI Taxonomy" id="2594427"/>
    <lineage>
        <taxon>Bacteria</taxon>
        <taxon>Bacillati</taxon>
        <taxon>Bacillota</taxon>
        <taxon>Clostridia</taxon>
        <taxon>Eubacteriales</taxon>
        <taxon>Eubacteriaceae</taxon>
        <taxon>Pseudoramibacter</taxon>
    </lineage>
</organism>